<dbReference type="OrthoDB" id="282859at2"/>
<accession>A0A0A2GRX0</accession>
<dbReference type="RefSeq" id="WP_035325057.1">
    <property type="nucleotide sequence ID" value="NZ_CP015125.1"/>
</dbReference>
<reference evidence="1 2" key="1">
    <citation type="submission" date="2014-10" db="EMBL/GenBank/DDBJ databases">
        <title>Draft genome sequence of the proteorhodopsin-containing marine bacterium Dokdonia donghaensis.</title>
        <authorList>
            <person name="Gomez-Consarnau L."/>
            <person name="Gonzalez J.M."/>
            <person name="Riedel T."/>
            <person name="Jaenicke S."/>
            <person name="Wagner-Doebler I."/>
            <person name="Fuhrman J.A."/>
        </authorList>
    </citation>
    <scope>NUCLEOTIDE SEQUENCE [LARGE SCALE GENOMIC DNA]</scope>
    <source>
        <strain evidence="1 2">DSW-1</strain>
    </source>
</reference>
<dbReference type="PATRIC" id="fig|1300343.5.peg.1782"/>
<protein>
    <recommendedName>
        <fullName evidence="3">Threonine synthase</fullName>
    </recommendedName>
</protein>
<comment type="caution">
    <text evidence="1">The sequence shown here is derived from an EMBL/GenBank/DDBJ whole genome shotgun (WGS) entry which is preliminary data.</text>
</comment>
<dbReference type="EMBL" id="JSAQ01000001">
    <property type="protein sequence ID" value="KGO06044.1"/>
    <property type="molecule type" value="Genomic_DNA"/>
</dbReference>
<keyword evidence="2" id="KW-1185">Reference proteome</keyword>
<proteinExistence type="predicted"/>
<evidence type="ECO:0000313" key="1">
    <source>
        <dbReference type="EMBL" id="KGO06044.1"/>
    </source>
</evidence>
<dbReference type="AlphaFoldDB" id="A0A0A2GRX0"/>
<evidence type="ECO:0008006" key="3">
    <source>
        <dbReference type="Google" id="ProtNLM"/>
    </source>
</evidence>
<dbReference type="KEGG" id="ddo:I597_1773"/>
<dbReference type="InterPro" id="IPR045444">
    <property type="entry name" value="DUF6503"/>
</dbReference>
<organism evidence="1 2">
    <name type="scientific">Dokdonia donghaensis DSW-1</name>
    <dbReference type="NCBI Taxonomy" id="1300343"/>
    <lineage>
        <taxon>Bacteria</taxon>
        <taxon>Pseudomonadati</taxon>
        <taxon>Bacteroidota</taxon>
        <taxon>Flavobacteriia</taxon>
        <taxon>Flavobacteriales</taxon>
        <taxon>Flavobacteriaceae</taxon>
        <taxon>Dokdonia</taxon>
    </lineage>
</organism>
<evidence type="ECO:0000313" key="2">
    <source>
        <dbReference type="Proteomes" id="UP000030140"/>
    </source>
</evidence>
<dbReference type="Pfam" id="PF20113">
    <property type="entry name" value="DUF6503"/>
    <property type="match status" value="1"/>
</dbReference>
<gene>
    <name evidence="1" type="ORF">NV36_03770</name>
</gene>
<name>A0A0A2GRX0_9FLAO</name>
<dbReference type="Proteomes" id="UP000030140">
    <property type="component" value="Unassembled WGS sequence"/>
</dbReference>
<sequence>MKNNLLVLAAIVLLASCKTETKQTTITEETVTETPLREYPEDIAAIFKAHGGIDTWNAMNNLCFTLPKGDIEEVHTVDLKSRKTRIETPAYTLGFDGEKVWLKQDSLAFKPERARFYHNLMFYFYAMPFVLGDEGITYSEAPALSKDGVDYPGTKISFEDGVGDASDDNYIIYRDPSTNQMAWLAYTVTYGKEGPSERYSYIKYDKWQEVNGLQLPSELQWYNVEEGQPTEMRNAMNFTKPTATATQLDKNLFEKPADGTFAE</sequence>
<dbReference type="PROSITE" id="PS51257">
    <property type="entry name" value="PROKAR_LIPOPROTEIN"/>
    <property type="match status" value="1"/>
</dbReference>